<keyword evidence="4 11" id="KW-0812">Transmembrane</keyword>
<feature type="compositionally biased region" description="Low complexity" evidence="10">
    <location>
        <begin position="297"/>
        <end position="313"/>
    </location>
</feature>
<dbReference type="PANTHER" id="PTHR24248">
    <property type="entry name" value="ADRENERGIC RECEPTOR-RELATED G-PROTEIN COUPLED RECEPTOR"/>
    <property type="match status" value="1"/>
</dbReference>
<dbReference type="EMBL" id="CAJPEX010000684">
    <property type="protein sequence ID" value="CAG0916851.1"/>
    <property type="molecule type" value="Genomic_DNA"/>
</dbReference>
<feature type="transmembrane region" description="Helical" evidence="11">
    <location>
        <begin position="40"/>
        <end position="67"/>
    </location>
</feature>
<feature type="transmembrane region" description="Helical" evidence="11">
    <location>
        <begin position="79"/>
        <end position="102"/>
    </location>
</feature>
<evidence type="ECO:0000256" key="9">
    <source>
        <dbReference type="ARBA" id="ARBA00023224"/>
    </source>
</evidence>
<keyword evidence="8" id="KW-0675">Receptor</keyword>
<dbReference type="AlphaFoldDB" id="A0A7R9BLF1"/>
<dbReference type="PRINTS" id="PR00237">
    <property type="entry name" value="GPCRRHODOPSN"/>
</dbReference>
<keyword evidence="7 11" id="KW-0472">Membrane</keyword>
<keyword evidence="6" id="KW-0297">G-protein coupled receptor</keyword>
<evidence type="ECO:0000313" key="14">
    <source>
        <dbReference type="Proteomes" id="UP000678499"/>
    </source>
</evidence>
<dbReference type="EMBL" id="OA882721">
    <property type="protein sequence ID" value="CAD7276699.1"/>
    <property type="molecule type" value="Genomic_DNA"/>
</dbReference>
<evidence type="ECO:0000256" key="1">
    <source>
        <dbReference type="ARBA" id="ARBA00004651"/>
    </source>
</evidence>
<evidence type="ECO:0000256" key="10">
    <source>
        <dbReference type="SAM" id="MobiDB-lite"/>
    </source>
</evidence>
<dbReference type="SUPFAM" id="SSF81321">
    <property type="entry name" value="Family A G protein-coupled receptor-like"/>
    <property type="match status" value="1"/>
</dbReference>
<keyword evidence="3" id="KW-1003">Cell membrane</keyword>
<dbReference type="InterPro" id="IPR017452">
    <property type="entry name" value="GPCR_Rhodpsn_7TM"/>
</dbReference>
<comment type="subcellular location">
    <subcellularLocation>
        <location evidence="1">Cell membrane</location>
        <topology evidence="1">Multi-pass membrane protein</topology>
    </subcellularLocation>
</comment>
<dbReference type="GO" id="GO:0005886">
    <property type="term" value="C:plasma membrane"/>
    <property type="evidence" value="ECO:0007669"/>
    <property type="project" value="UniProtKB-SubCell"/>
</dbReference>
<evidence type="ECO:0000256" key="11">
    <source>
        <dbReference type="SAM" id="Phobius"/>
    </source>
</evidence>
<name>A0A7R9BLF1_9CRUS</name>
<dbReference type="Proteomes" id="UP000678499">
    <property type="component" value="Unassembled WGS sequence"/>
</dbReference>
<organism evidence="13">
    <name type="scientific">Notodromas monacha</name>
    <dbReference type="NCBI Taxonomy" id="399045"/>
    <lineage>
        <taxon>Eukaryota</taxon>
        <taxon>Metazoa</taxon>
        <taxon>Ecdysozoa</taxon>
        <taxon>Arthropoda</taxon>
        <taxon>Crustacea</taxon>
        <taxon>Oligostraca</taxon>
        <taxon>Ostracoda</taxon>
        <taxon>Podocopa</taxon>
        <taxon>Podocopida</taxon>
        <taxon>Cypridocopina</taxon>
        <taxon>Cypridoidea</taxon>
        <taxon>Cyprididae</taxon>
        <taxon>Notodromas</taxon>
    </lineage>
</organism>
<evidence type="ECO:0000256" key="7">
    <source>
        <dbReference type="ARBA" id="ARBA00023136"/>
    </source>
</evidence>
<evidence type="ECO:0000256" key="6">
    <source>
        <dbReference type="ARBA" id="ARBA00023040"/>
    </source>
</evidence>
<reference evidence="13" key="1">
    <citation type="submission" date="2020-11" db="EMBL/GenBank/DDBJ databases">
        <authorList>
            <person name="Tran Van P."/>
        </authorList>
    </citation>
    <scope>NUCLEOTIDE SEQUENCE</scope>
</reference>
<accession>A0A7R9BLF1</accession>
<feature type="transmembrane region" description="Helical" evidence="11">
    <location>
        <begin position="114"/>
        <end position="135"/>
    </location>
</feature>
<evidence type="ECO:0000259" key="12">
    <source>
        <dbReference type="PROSITE" id="PS50262"/>
    </source>
</evidence>
<comment type="similarity">
    <text evidence="2">Belongs to the G-protein coupled receptor 1 family.</text>
</comment>
<dbReference type="PROSITE" id="PS50262">
    <property type="entry name" value="G_PROTEIN_RECEP_F1_2"/>
    <property type="match status" value="1"/>
</dbReference>
<protein>
    <recommendedName>
        <fullName evidence="12">G-protein coupled receptors family 1 profile domain-containing protein</fullName>
    </recommendedName>
</protein>
<feature type="transmembrane region" description="Helical" evidence="11">
    <location>
        <begin position="393"/>
        <end position="416"/>
    </location>
</feature>
<proteinExistence type="inferred from homology"/>
<feature type="domain" description="G-protein coupled receptors family 1 profile" evidence="12">
    <location>
        <begin position="57"/>
        <end position="416"/>
    </location>
</feature>
<sequence length="462" mass="51403">MNNSHETWFKTFENISISGNSASVPGNETSLDQDGNVQHWFYLLLSFTGLLIAIPNGLIVTLAIMVLKKRTVQGTQKAQYCYIASLAGSDMLVGLIICVIFMSRVEDSIVLCEVKISLTITSGLSSILHTLLIACDRYLYIIHGLTYRMKVRKAGIISATAIAWLTSALIGFTPLAIVLIRQDFSWHGRCYYVEVVPQAYAVFVELFYIVVGLVPTTGIYVVIVKTAIRQKNAVDMETRSTQLGTSAAHEVTPFRFDEEVVNGRTFPLKEMELSVRAKHNVRPLLGQPAMGLKKVRPTPQQTPSSGTITTPTTATKTTPTLAIIKHRRKITPLLPLMLKPLKPAQRFGAEKRAVTAILVLVLSFALAWLPHAFAVFAYHFGACGQSESCERRLAANITSVFFFVGTLNSLFNPFVYTWGFRELRKYVVNCLRCKPVLLRQMSSFRSSFGRPKMREPVTATPV</sequence>
<dbReference type="Pfam" id="PF00001">
    <property type="entry name" value="7tm_1"/>
    <property type="match status" value="1"/>
</dbReference>
<feature type="region of interest" description="Disordered" evidence="10">
    <location>
        <begin position="293"/>
        <end position="313"/>
    </location>
</feature>
<dbReference type="InterPro" id="IPR000276">
    <property type="entry name" value="GPCR_Rhodpsn"/>
</dbReference>
<keyword evidence="14" id="KW-1185">Reference proteome</keyword>
<dbReference type="PANTHER" id="PTHR24248:SF192">
    <property type="entry name" value="G-PROTEIN COUPLED RECEPTORS FAMILY 1 PROFILE DOMAIN-CONTAINING PROTEIN"/>
    <property type="match status" value="1"/>
</dbReference>
<evidence type="ECO:0000256" key="3">
    <source>
        <dbReference type="ARBA" id="ARBA00022475"/>
    </source>
</evidence>
<feature type="transmembrane region" description="Helical" evidence="11">
    <location>
        <begin position="200"/>
        <end position="223"/>
    </location>
</feature>
<evidence type="ECO:0000256" key="8">
    <source>
        <dbReference type="ARBA" id="ARBA00023170"/>
    </source>
</evidence>
<dbReference type="Gene3D" id="1.20.1070.10">
    <property type="entry name" value="Rhodopsin 7-helix transmembrane proteins"/>
    <property type="match status" value="1"/>
</dbReference>
<evidence type="ECO:0000313" key="13">
    <source>
        <dbReference type="EMBL" id="CAD7276699.1"/>
    </source>
</evidence>
<evidence type="ECO:0000256" key="2">
    <source>
        <dbReference type="ARBA" id="ARBA00010663"/>
    </source>
</evidence>
<evidence type="ECO:0000256" key="4">
    <source>
        <dbReference type="ARBA" id="ARBA00022692"/>
    </source>
</evidence>
<keyword evidence="9" id="KW-0807">Transducer</keyword>
<feature type="transmembrane region" description="Helical" evidence="11">
    <location>
        <begin position="156"/>
        <end position="180"/>
    </location>
</feature>
<dbReference type="GO" id="GO:0004930">
    <property type="term" value="F:G protein-coupled receptor activity"/>
    <property type="evidence" value="ECO:0007669"/>
    <property type="project" value="UniProtKB-KW"/>
</dbReference>
<gene>
    <name evidence="13" type="ORF">NMOB1V02_LOCUS4450</name>
</gene>
<evidence type="ECO:0000256" key="5">
    <source>
        <dbReference type="ARBA" id="ARBA00022989"/>
    </source>
</evidence>
<feature type="transmembrane region" description="Helical" evidence="11">
    <location>
        <begin position="356"/>
        <end position="381"/>
    </location>
</feature>
<keyword evidence="5 11" id="KW-1133">Transmembrane helix</keyword>